<dbReference type="OrthoDB" id="551907at2759"/>
<evidence type="ECO:0000313" key="2">
    <source>
        <dbReference type="Proteomes" id="UP000325081"/>
    </source>
</evidence>
<name>A0A5A7QLI4_STRAF</name>
<dbReference type="AlphaFoldDB" id="A0A5A7QLI4"/>
<reference evidence="2" key="1">
    <citation type="journal article" date="2019" name="Curr. Biol.">
        <title>Genome Sequence of Striga asiatica Provides Insight into the Evolution of Plant Parasitism.</title>
        <authorList>
            <person name="Yoshida S."/>
            <person name="Kim S."/>
            <person name="Wafula E.K."/>
            <person name="Tanskanen J."/>
            <person name="Kim Y.M."/>
            <person name="Honaas L."/>
            <person name="Yang Z."/>
            <person name="Spallek T."/>
            <person name="Conn C.E."/>
            <person name="Ichihashi Y."/>
            <person name="Cheong K."/>
            <person name="Cui S."/>
            <person name="Der J.P."/>
            <person name="Gundlach H."/>
            <person name="Jiao Y."/>
            <person name="Hori C."/>
            <person name="Ishida J.K."/>
            <person name="Kasahara H."/>
            <person name="Kiba T."/>
            <person name="Kim M.S."/>
            <person name="Koo N."/>
            <person name="Laohavisit A."/>
            <person name="Lee Y.H."/>
            <person name="Lumba S."/>
            <person name="McCourt P."/>
            <person name="Mortimer J.C."/>
            <person name="Mutuku J.M."/>
            <person name="Nomura T."/>
            <person name="Sasaki-Sekimoto Y."/>
            <person name="Seto Y."/>
            <person name="Wang Y."/>
            <person name="Wakatake T."/>
            <person name="Sakakibara H."/>
            <person name="Demura T."/>
            <person name="Yamaguchi S."/>
            <person name="Yoneyama K."/>
            <person name="Manabe R.I."/>
            <person name="Nelson D.C."/>
            <person name="Schulman A.H."/>
            <person name="Timko M.P."/>
            <person name="dePamphilis C.W."/>
            <person name="Choi D."/>
            <person name="Shirasu K."/>
        </authorList>
    </citation>
    <scope>NUCLEOTIDE SEQUENCE [LARGE SCALE GENOMIC DNA]</scope>
    <source>
        <strain evidence="2">cv. UVA1</strain>
    </source>
</reference>
<protein>
    <submittedName>
        <fullName evidence="1">Serine carboxypeptidase-like 39</fullName>
    </submittedName>
</protein>
<keyword evidence="1" id="KW-0121">Carboxypeptidase</keyword>
<organism evidence="1 2">
    <name type="scientific">Striga asiatica</name>
    <name type="common">Asiatic witchweed</name>
    <name type="synonym">Buchnera asiatica</name>
    <dbReference type="NCBI Taxonomy" id="4170"/>
    <lineage>
        <taxon>Eukaryota</taxon>
        <taxon>Viridiplantae</taxon>
        <taxon>Streptophyta</taxon>
        <taxon>Embryophyta</taxon>
        <taxon>Tracheophyta</taxon>
        <taxon>Spermatophyta</taxon>
        <taxon>Magnoliopsida</taxon>
        <taxon>eudicotyledons</taxon>
        <taxon>Gunneridae</taxon>
        <taxon>Pentapetalae</taxon>
        <taxon>asterids</taxon>
        <taxon>lamiids</taxon>
        <taxon>Lamiales</taxon>
        <taxon>Orobanchaceae</taxon>
        <taxon>Buchnereae</taxon>
        <taxon>Striga</taxon>
    </lineage>
</organism>
<proteinExistence type="predicted"/>
<gene>
    <name evidence="1" type="ORF">STAS_23095</name>
</gene>
<dbReference type="EMBL" id="BKCP01007404">
    <property type="protein sequence ID" value="GER46099.1"/>
    <property type="molecule type" value="Genomic_DNA"/>
</dbReference>
<keyword evidence="2" id="KW-1185">Reference proteome</keyword>
<comment type="caution">
    <text evidence="1">The sequence shown here is derived from an EMBL/GenBank/DDBJ whole genome shotgun (WGS) entry which is preliminary data.</text>
</comment>
<keyword evidence="1" id="KW-0645">Protease</keyword>
<dbReference type="GO" id="GO:0004180">
    <property type="term" value="F:carboxypeptidase activity"/>
    <property type="evidence" value="ECO:0007669"/>
    <property type="project" value="UniProtKB-KW"/>
</dbReference>
<dbReference type="Proteomes" id="UP000325081">
    <property type="component" value="Unassembled WGS sequence"/>
</dbReference>
<sequence length="281" mass="32602">MKRGKGNKKHKRRTTVHCTTSMVRSVEQMKLNLILEWLNKALRPKFINCVDTKTGTNSSRTFCRVSKKKPTFTSTKFVDSLYKRLVKFWGPTHALLSSRTTTRYKMNRRTDIQGSIFQIFKVSSETHPNRLNLNLYLWISSICISKNLTPIRSQSIIITYKLISPILPVIWFFEILSKLTTRDGIDFLAVGQRKKENHWKIGRMKKIYGQQPRCWKEKMSRVSSRGEHAGIGSNWENLSLEKSGKQAMQEVELQRPHNYPAVFHLASEWIKLVLFPSSAGV</sequence>
<evidence type="ECO:0000313" key="1">
    <source>
        <dbReference type="EMBL" id="GER46099.1"/>
    </source>
</evidence>
<accession>A0A5A7QLI4</accession>
<keyword evidence="1" id="KW-0378">Hydrolase</keyword>